<organism evidence="2 3">
    <name type="scientific">Trifolium medium</name>
    <dbReference type="NCBI Taxonomy" id="97028"/>
    <lineage>
        <taxon>Eukaryota</taxon>
        <taxon>Viridiplantae</taxon>
        <taxon>Streptophyta</taxon>
        <taxon>Embryophyta</taxon>
        <taxon>Tracheophyta</taxon>
        <taxon>Spermatophyta</taxon>
        <taxon>Magnoliopsida</taxon>
        <taxon>eudicotyledons</taxon>
        <taxon>Gunneridae</taxon>
        <taxon>Pentapetalae</taxon>
        <taxon>rosids</taxon>
        <taxon>fabids</taxon>
        <taxon>Fabales</taxon>
        <taxon>Fabaceae</taxon>
        <taxon>Papilionoideae</taxon>
        <taxon>50 kb inversion clade</taxon>
        <taxon>NPAAA clade</taxon>
        <taxon>Hologalegina</taxon>
        <taxon>IRL clade</taxon>
        <taxon>Trifolieae</taxon>
        <taxon>Trifolium</taxon>
    </lineage>
</organism>
<protein>
    <recommendedName>
        <fullName evidence="1">Retrotransposon gag domain-containing protein</fullName>
    </recommendedName>
</protein>
<sequence>MLHCTDVKKVEYATFLLRAEAKAWWRGERQIMENNQEVLNWESFKQKFIDKYFPSSARSEKEAQFLKLYQGNMTISEYADKFESLAK</sequence>
<dbReference type="EMBL" id="LXQA010346750">
    <property type="protein sequence ID" value="MCI45643.1"/>
    <property type="molecule type" value="Genomic_DNA"/>
</dbReference>
<dbReference type="InterPro" id="IPR005162">
    <property type="entry name" value="Retrotrans_gag_dom"/>
</dbReference>
<dbReference type="Proteomes" id="UP000265520">
    <property type="component" value="Unassembled WGS sequence"/>
</dbReference>
<keyword evidence="3" id="KW-1185">Reference proteome</keyword>
<name>A0A392S9M0_9FABA</name>
<comment type="caution">
    <text evidence="2">The sequence shown here is derived from an EMBL/GenBank/DDBJ whole genome shotgun (WGS) entry which is preliminary data.</text>
</comment>
<feature type="domain" description="Retrotransposon gag" evidence="1">
    <location>
        <begin position="12"/>
        <end position="86"/>
    </location>
</feature>
<feature type="non-terminal residue" evidence="2">
    <location>
        <position position="87"/>
    </location>
</feature>
<dbReference type="Pfam" id="PF03732">
    <property type="entry name" value="Retrotrans_gag"/>
    <property type="match status" value="1"/>
</dbReference>
<evidence type="ECO:0000313" key="2">
    <source>
        <dbReference type="EMBL" id="MCI45643.1"/>
    </source>
</evidence>
<reference evidence="2 3" key="1">
    <citation type="journal article" date="2018" name="Front. Plant Sci.">
        <title>Red Clover (Trifolium pratense) and Zigzag Clover (T. medium) - A Picture of Genomic Similarities and Differences.</title>
        <authorList>
            <person name="Dluhosova J."/>
            <person name="Istvanek J."/>
            <person name="Nedelnik J."/>
            <person name="Repkova J."/>
        </authorList>
    </citation>
    <scope>NUCLEOTIDE SEQUENCE [LARGE SCALE GENOMIC DNA]</scope>
    <source>
        <strain evidence="3">cv. 10/8</strain>
        <tissue evidence="2">Leaf</tissue>
    </source>
</reference>
<accession>A0A392S9M0</accession>
<dbReference type="AlphaFoldDB" id="A0A392S9M0"/>
<evidence type="ECO:0000313" key="3">
    <source>
        <dbReference type="Proteomes" id="UP000265520"/>
    </source>
</evidence>
<proteinExistence type="predicted"/>
<evidence type="ECO:0000259" key="1">
    <source>
        <dbReference type="Pfam" id="PF03732"/>
    </source>
</evidence>